<evidence type="ECO:0000313" key="6">
    <source>
        <dbReference type="EMBL" id="KIY51649.1"/>
    </source>
</evidence>
<feature type="non-terminal residue" evidence="6">
    <location>
        <position position="1"/>
    </location>
</feature>
<evidence type="ECO:0000256" key="1">
    <source>
        <dbReference type="ARBA" id="ARBA00004141"/>
    </source>
</evidence>
<organism evidence="6 7">
    <name type="scientific">Fistulina hepatica ATCC 64428</name>
    <dbReference type="NCBI Taxonomy" id="1128425"/>
    <lineage>
        <taxon>Eukaryota</taxon>
        <taxon>Fungi</taxon>
        <taxon>Dikarya</taxon>
        <taxon>Basidiomycota</taxon>
        <taxon>Agaricomycotina</taxon>
        <taxon>Agaricomycetes</taxon>
        <taxon>Agaricomycetidae</taxon>
        <taxon>Agaricales</taxon>
        <taxon>Fistulinaceae</taxon>
        <taxon>Fistulina</taxon>
    </lineage>
</organism>
<keyword evidence="7" id="KW-1185">Reference proteome</keyword>
<keyword evidence="3 5" id="KW-1133">Transmembrane helix</keyword>
<comment type="subcellular location">
    <subcellularLocation>
        <location evidence="1">Membrane</location>
        <topology evidence="1">Multi-pass membrane protein</topology>
    </subcellularLocation>
</comment>
<protein>
    <recommendedName>
        <fullName evidence="8">RTA1 like protein</fullName>
    </recommendedName>
</protein>
<dbReference type="PANTHER" id="PTHR31465:SF1">
    <property type="entry name" value="PROTEIN RTA1-RELATED"/>
    <property type="match status" value="1"/>
</dbReference>
<evidence type="ECO:0000256" key="5">
    <source>
        <dbReference type="SAM" id="Phobius"/>
    </source>
</evidence>
<dbReference type="PANTHER" id="PTHR31465">
    <property type="entry name" value="PROTEIN RTA1-RELATED"/>
    <property type="match status" value="1"/>
</dbReference>
<feature type="transmembrane region" description="Helical" evidence="5">
    <location>
        <begin position="41"/>
        <end position="58"/>
    </location>
</feature>
<feature type="transmembrane region" description="Helical" evidence="5">
    <location>
        <begin position="16"/>
        <end position="34"/>
    </location>
</feature>
<keyword evidence="4 5" id="KW-0472">Membrane</keyword>
<sequence>PLSLTVPSVYTPNTKVATVVGIIYTIVAILLMYRLCRKRDWWGLCLPIGYALGMYFRVATVKHHQDSRGWVILQQIFIACSPAAFLAFNYIVYGHLVVNCLGARHSWIRPTRVAFIFVSSDIVTFLVQAAGSSLLVTEHAVTGQHVFLVGLVLQSASYVLFFVTFLRAIYSVKREGIATGKEIWWKAVYPLGFSSIPILVRCVFRCIQIGLGRTNILSTDEVFFYCLDSLPLLLSIVIYVIWWPGEYIDSGADSIAEYKGRESEMQQRV</sequence>
<feature type="transmembrane region" description="Helical" evidence="5">
    <location>
        <begin position="70"/>
        <end position="92"/>
    </location>
</feature>
<evidence type="ECO:0008006" key="8">
    <source>
        <dbReference type="Google" id="ProtNLM"/>
    </source>
</evidence>
<accession>A0A0D7AIQ7</accession>
<feature type="transmembrane region" description="Helical" evidence="5">
    <location>
        <begin position="113"/>
        <end position="134"/>
    </location>
</feature>
<evidence type="ECO:0000256" key="2">
    <source>
        <dbReference type="ARBA" id="ARBA00022692"/>
    </source>
</evidence>
<dbReference type="InterPro" id="IPR007568">
    <property type="entry name" value="RTA1"/>
</dbReference>
<dbReference type="Proteomes" id="UP000054144">
    <property type="component" value="Unassembled WGS sequence"/>
</dbReference>
<proteinExistence type="predicted"/>
<dbReference type="Pfam" id="PF04479">
    <property type="entry name" value="RTA1"/>
    <property type="match status" value="1"/>
</dbReference>
<name>A0A0D7AIQ7_9AGAR</name>
<evidence type="ECO:0000256" key="3">
    <source>
        <dbReference type="ARBA" id="ARBA00022989"/>
    </source>
</evidence>
<evidence type="ECO:0000313" key="7">
    <source>
        <dbReference type="Proteomes" id="UP000054144"/>
    </source>
</evidence>
<evidence type="ECO:0000256" key="4">
    <source>
        <dbReference type="ARBA" id="ARBA00023136"/>
    </source>
</evidence>
<dbReference type="AlphaFoldDB" id="A0A0D7AIQ7"/>
<dbReference type="GO" id="GO:0016020">
    <property type="term" value="C:membrane"/>
    <property type="evidence" value="ECO:0007669"/>
    <property type="project" value="UniProtKB-SubCell"/>
</dbReference>
<feature type="transmembrane region" description="Helical" evidence="5">
    <location>
        <begin position="222"/>
        <end position="242"/>
    </location>
</feature>
<gene>
    <name evidence="6" type="ORF">FISHEDRAFT_36637</name>
</gene>
<reference evidence="6 7" key="1">
    <citation type="journal article" date="2015" name="Fungal Genet. Biol.">
        <title>Evolution of novel wood decay mechanisms in Agaricales revealed by the genome sequences of Fistulina hepatica and Cylindrobasidium torrendii.</title>
        <authorList>
            <person name="Floudas D."/>
            <person name="Held B.W."/>
            <person name="Riley R."/>
            <person name="Nagy L.G."/>
            <person name="Koehler G."/>
            <person name="Ransdell A.S."/>
            <person name="Younus H."/>
            <person name="Chow J."/>
            <person name="Chiniquy J."/>
            <person name="Lipzen A."/>
            <person name="Tritt A."/>
            <person name="Sun H."/>
            <person name="Haridas S."/>
            <person name="LaButti K."/>
            <person name="Ohm R.A."/>
            <person name="Kues U."/>
            <person name="Blanchette R.A."/>
            <person name="Grigoriev I.V."/>
            <person name="Minto R.E."/>
            <person name="Hibbett D.S."/>
        </authorList>
    </citation>
    <scope>NUCLEOTIDE SEQUENCE [LARGE SCALE GENOMIC DNA]</scope>
    <source>
        <strain evidence="6 7">ATCC 64428</strain>
    </source>
</reference>
<keyword evidence="2 5" id="KW-0812">Transmembrane</keyword>
<feature type="transmembrane region" description="Helical" evidence="5">
    <location>
        <begin position="146"/>
        <end position="166"/>
    </location>
</feature>
<dbReference type="EMBL" id="KN881649">
    <property type="protein sequence ID" value="KIY51649.1"/>
    <property type="molecule type" value="Genomic_DNA"/>
</dbReference>
<dbReference type="OrthoDB" id="3358017at2759"/>